<feature type="region of interest" description="Disordered" evidence="1">
    <location>
        <begin position="32"/>
        <end position="72"/>
    </location>
</feature>
<comment type="caution">
    <text evidence="2">The sequence shown here is derived from an EMBL/GenBank/DDBJ whole genome shotgun (WGS) entry which is preliminary data.</text>
</comment>
<gene>
    <name evidence="2" type="ORF">UVI_02014810</name>
</gene>
<proteinExistence type="predicted"/>
<evidence type="ECO:0000313" key="3">
    <source>
        <dbReference type="Proteomes" id="UP000054053"/>
    </source>
</evidence>
<protein>
    <submittedName>
        <fullName evidence="2">Uncharacterized protein</fullName>
    </submittedName>
</protein>
<dbReference type="AlphaFoldDB" id="A0A1B5L5X1"/>
<name>A0A1B5L5X1_USTVR</name>
<sequence>MKTLNGRNCSHAAALGAVGCVGGLEVAKGEKLKEGSRRAQGGIEEASRRHRGGIEEASRRHRGGIVHRAGIN</sequence>
<dbReference type="PROSITE" id="PS51257">
    <property type="entry name" value="PROKAR_LIPOPROTEIN"/>
    <property type="match status" value="1"/>
</dbReference>
<organism evidence="2 3">
    <name type="scientific">Ustilaginoidea virens</name>
    <name type="common">Rice false smut fungus</name>
    <name type="synonym">Villosiclava virens</name>
    <dbReference type="NCBI Taxonomy" id="1159556"/>
    <lineage>
        <taxon>Eukaryota</taxon>
        <taxon>Fungi</taxon>
        <taxon>Dikarya</taxon>
        <taxon>Ascomycota</taxon>
        <taxon>Pezizomycotina</taxon>
        <taxon>Sordariomycetes</taxon>
        <taxon>Hypocreomycetidae</taxon>
        <taxon>Hypocreales</taxon>
        <taxon>Clavicipitaceae</taxon>
        <taxon>Ustilaginoidea</taxon>
    </lineage>
</organism>
<dbReference type="EMBL" id="BBTG02000006">
    <property type="protein sequence ID" value="GAO18971.1"/>
    <property type="molecule type" value="Genomic_DNA"/>
</dbReference>
<evidence type="ECO:0000313" key="2">
    <source>
        <dbReference type="EMBL" id="GAO18971.1"/>
    </source>
</evidence>
<dbReference type="Proteomes" id="UP000054053">
    <property type="component" value="Unassembled WGS sequence"/>
</dbReference>
<accession>A0A1B5L5X1</accession>
<evidence type="ECO:0000256" key="1">
    <source>
        <dbReference type="SAM" id="MobiDB-lite"/>
    </source>
</evidence>
<reference evidence="3" key="1">
    <citation type="journal article" date="2016" name="Genome Announc.">
        <title>Genome sequence of Ustilaginoidea virens IPU010, a rice pathogenic fungus causing false smut.</title>
        <authorList>
            <person name="Kumagai T."/>
            <person name="Ishii T."/>
            <person name="Terai G."/>
            <person name="Umemura M."/>
            <person name="Machida M."/>
            <person name="Asai K."/>
        </authorList>
    </citation>
    <scope>NUCLEOTIDE SEQUENCE [LARGE SCALE GENOMIC DNA]</scope>
    <source>
        <strain evidence="3">IPU010</strain>
    </source>
</reference>